<dbReference type="Gene3D" id="3.40.710.10">
    <property type="entry name" value="DD-peptidase/beta-lactamase superfamily"/>
    <property type="match status" value="1"/>
</dbReference>
<dbReference type="AlphaFoldDB" id="A0A917FQ70"/>
<dbReference type="Pfam" id="PF00144">
    <property type="entry name" value="Beta-lactamase"/>
    <property type="match status" value="1"/>
</dbReference>
<dbReference type="InterPro" id="IPR050789">
    <property type="entry name" value="Diverse_Enzym_Activities"/>
</dbReference>
<accession>A0A917FQ70</accession>
<dbReference type="PANTHER" id="PTHR43283">
    <property type="entry name" value="BETA-LACTAMASE-RELATED"/>
    <property type="match status" value="1"/>
</dbReference>
<name>A0A917FQ70_9BACL</name>
<keyword evidence="3" id="KW-1185">Reference proteome</keyword>
<evidence type="ECO:0000313" key="3">
    <source>
        <dbReference type="Proteomes" id="UP000637643"/>
    </source>
</evidence>
<reference evidence="2" key="2">
    <citation type="submission" date="2020-09" db="EMBL/GenBank/DDBJ databases">
        <authorList>
            <person name="Sun Q."/>
            <person name="Zhou Y."/>
        </authorList>
    </citation>
    <scope>NUCLEOTIDE SEQUENCE</scope>
    <source>
        <strain evidence="2">CGMCC 1.16134</strain>
    </source>
</reference>
<dbReference type="InterPro" id="IPR012338">
    <property type="entry name" value="Beta-lactam/transpept-like"/>
</dbReference>
<proteinExistence type="predicted"/>
<organism evidence="2 3">
    <name type="scientific">Paenibacillus albidus</name>
    <dbReference type="NCBI Taxonomy" id="2041023"/>
    <lineage>
        <taxon>Bacteria</taxon>
        <taxon>Bacillati</taxon>
        <taxon>Bacillota</taxon>
        <taxon>Bacilli</taxon>
        <taxon>Bacillales</taxon>
        <taxon>Paenibacillaceae</taxon>
        <taxon>Paenibacillus</taxon>
    </lineage>
</organism>
<protein>
    <submittedName>
        <fullName evidence="2">Penicillin-binding protein</fullName>
    </submittedName>
</protein>
<dbReference type="SUPFAM" id="SSF56601">
    <property type="entry name" value="beta-lactamase/transpeptidase-like"/>
    <property type="match status" value="1"/>
</dbReference>
<evidence type="ECO:0000313" key="2">
    <source>
        <dbReference type="EMBL" id="GGF99107.1"/>
    </source>
</evidence>
<dbReference type="EMBL" id="BMKR01000028">
    <property type="protein sequence ID" value="GGF99107.1"/>
    <property type="molecule type" value="Genomic_DNA"/>
</dbReference>
<reference evidence="2" key="1">
    <citation type="journal article" date="2014" name="Int. J. Syst. Evol. Microbiol.">
        <title>Complete genome sequence of Corynebacterium casei LMG S-19264T (=DSM 44701T), isolated from a smear-ripened cheese.</title>
        <authorList>
            <consortium name="US DOE Joint Genome Institute (JGI-PGF)"/>
            <person name="Walter F."/>
            <person name="Albersmeier A."/>
            <person name="Kalinowski J."/>
            <person name="Ruckert C."/>
        </authorList>
    </citation>
    <scope>NUCLEOTIDE SEQUENCE</scope>
    <source>
        <strain evidence="2">CGMCC 1.16134</strain>
    </source>
</reference>
<dbReference type="Proteomes" id="UP000637643">
    <property type="component" value="Unassembled WGS sequence"/>
</dbReference>
<gene>
    <name evidence="2" type="ORF">GCM10010912_49820</name>
</gene>
<comment type="caution">
    <text evidence="2">The sequence shown here is derived from an EMBL/GenBank/DDBJ whole genome shotgun (WGS) entry which is preliminary data.</text>
</comment>
<dbReference type="RefSeq" id="WP_189029728.1">
    <property type="nucleotide sequence ID" value="NZ_BMKR01000028.1"/>
</dbReference>
<dbReference type="InterPro" id="IPR001466">
    <property type="entry name" value="Beta-lactam-related"/>
</dbReference>
<dbReference type="PANTHER" id="PTHR43283:SF7">
    <property type="entry name" value="BETA-LACTAMASE-RELATED DOMAIN-CONTAINING PROTEIN"/>
    <property type="match status" value="1"/>
</dbReference>
<evidence type="ECO:0000259" key="1">
    <source>
        <dbReference type="Pfam" id="PF00144"/>
    </source>
</evidence>
<sequence>MDLIKSYNAFNELNHFVEDIRNQISASASSVLVMQNNQIVNEFYSGNHDKSPNSRSIDDDSQFNIASIRKTYLGLVISLALYEGKIRSINDYVIDYLDGLNENVLINTTIRHLLTHTHGLQSPNIRLFPPGTNWNYNNAGVHILIRVVEKVFDQSLAQVLKERVFVPYGFINTGWRKEKNDKLVWVGEDYIDHQGGEANLFVSTRDLANWGNLHLTKGNYMGQQILPSLIFEQAVSIVTPSQLDETSPRNGFFWWVKDKSRPLSELGNDLPKGSYQSLGFYGNAVLVIPEYNVVAVRMLNQLDSNPPEYDYIKDIQRFGNLVLKCILSQ</sequence>
<feature type="domain" description="Beta-lactamase-related" evidence="1">
    <location>
        <begin position="22"/>
        <end position="308"/>
    </location>
</feature>